<comment type="subunit">
    <text evidence="4 15">Homotetramer.</text>
</comment>
<evidence type="ECO:0000256" key="6">
    <source>
        <dbReference type="ARBA" id="ARBA00014810"/>
    </source>
</evidence>
<feature type="binding site" evidence="15">
    <location>
        <position position="135"/>
    </location>
    <ligand>
        <name>L-citrulline</name>
        <dbReference type="ChEBI" id="CHEBI:57743"/>
    </ligand>
</feature>
<organism evidence="18 19">
    <name type="scientific">Microbacterium pygmaeum</name>
    <dbReference type="NCBI Taxonomy" id="370764"/>
    <lineage>
        <taxon>Bacteria</taxon>
        <taxon>Bacillati</taxon>
        <taxon>Actinomycetota</taxon>
        <taxon>Actinomycetes</taxon>
        <taxon>Micrococcales</taxon>
        <taxon>Microbacteriaceae</taxon>
        <taxon>Microbacterium</taxon>
    </lineage>
</organism>
<keyword evidence="11 15" id="KW-0547">Nucleotide-binding</keyword>
<keyword evidence="8 15" id="KW-0055">Arginine biosynthesis</keyword>
<proteinExistence type="inferred from homology"/>
<dbReference type="AlphaFoldDB" id="A0A1G7UMC6"/>
<dbReference type="PANTHER" id="PTHR11587:SF2">
    <property type="entry name" value="ARGININOSUCCINATE SYNTHASE"/>
    <property type="match status" value="1"/>
</dbReference>
<sequence>MSKVLQSLPVGERVGIAFSGGLDTSVAVAWMRDKGAIPCTYTGDLGQPDEDDIDAIPDRALEYGAEIARIVDAKRALVEEGFGALACGAFHIRSGGRTYFNTTPLGRAVTGTLLVRAMKEDGVDIWGDGSTYKGNDIERFYRYGLLANPRLRIYKPWLDADFVTELGGRAEMSQWLVEHGFPYRDSAEKAYSTDANIWGATHEAKTLEHLNVSLETVEPIMGVRFWDPTVQIETEDVTITFDAGRPVALNGVEFSDPVALVLEANRIGGRHGLGMSDQIENRIIEAKSRGIYEAPGMALLFIAYERLVNGILNEDTLATYHEQGRRLGRLMYEGRWLEPQSLMLRESIQKWVGTTIDGSVTLRLRRGEDYSILDSTGPNFSYAPEKLSMERVGDAAFGPVDRIGQLTMRNLDIADSRSRLEQYAGLGLIGGATGDLVGRVTAGEADEITESATESDAAVEALEDAIEAASDSAMFDAGTD</sequence>
<dbReference type="PANTHER" id="PTHR11587">
    <property type="entry name" value="ARGININOSUCCINATE SYNTHASE"/>
    <property type="match status" value="1"/>
</dbReference>
<evidence type="ECO:0000256" key="1">
    <source>
        <dbReference type="ARBA" id="ARBA00004496"/>
    </source>
</evidence>
<evidence type="ECO:0000259" key="16">
    <source>
        <dbReference type="Pfam" id="PF00764"/>
    </source>
</evidence>
<evidence type="ECO:0000313" key="19">
    <source>
        <dbReference type="Proteomes" id="UP000199009"/>
    </source>
</evidence>
<feature type="domain" description="Arginosuccinate synthase-like N-terminal" evidence="16">
    <location>
        <begin position="14"/>
        <end position="161"/>
    </location>
</feature>
<dbReference type="Gene3D" id="3.90.1260.10">
    <property type="entry name" value="Argininosuccinate synthetase, chain A, domain 2"/>
    <property type="match status" value="1"/>
</dbReference>
<evidence type="ECO:0000256" key="12">
    <source>
        <dbReference type="ARBA" id="ARBA00022840"/>
    </source>
</evidence>
<dbReference type="EC" id="6.3.4.5" evidence="5 15"/>
<dbReference type="InterPro" id="IPR024074">
    <property type="entry name" value="AS_cat/multimer_dom_body"/>
</dbReference>
<evidence type="ECO:0000256" key="9">
    <source>
        <dbReference type="ARBA" id="ARBA00022598"/>
    </source>
</evidence>
<dbReference type="GO" id="GO:0005737">
    <property type="term" value="C:cytoplasm"/>
    <property type="evidence" value="ECO:0007669"/>
    <property type="project" value="UniProtKB-SubCell"/>
</dbReference>
<dbReference type="GO" id="GO:0005524">
    <property type="term" value="F:ATP binding"/>
    <property type="evidence" value="ECO:0007669"/>
    <property type="project" value="UniProtKB-UniRule"/>
</dbReference>
<dbReference type="InterPro" id="IPR014729">
    <property type="entry name" value="Rossmann-like_a/b/a_fold"/>
</dbReference>
<protein>
    <recommendedName>
        <fullName evidence="6 15">Argininosuccinate synthase</fullName>
        <ecNumber evidence="5 15">6.3.4.5</ecNumber>
    </recommendedName>
    <alternativeName>
        <fullName evidence="13 15">Citrulline--aspartate ligase</fullName>
    </alternativeName>
</protein>
<dbReference type="OrthoDB" id="9801641at2"/>
<comment type="subcellular location">
    <subcellularLocation>
        <location evidence="1 15">Cytoplasm</location>
    </subcellularLocation>
</comment>
<evidence type="ECO:0000256" key="8">
    <source>
        <dbReference type="ARBA" id="ARBA00022571"/>
    </source>
</evidence>
<evidence type="ECO:0000256" key="5">
    <source>
        <dbReference type="ARBA" id="ARBA00012286"/>
    </source>
</evidence>
<keyword evidence="19" id="KW-1185">Reference proteome</keyword>
<feature type="binding site" evidence="15">
    <location>
        <position position="136"/>
    </location>
    <ligand>
        <name>ATP</name>
        <dbReference type="ChEBI" id="CHEBI:30616"/>
    </ligand>
</feature>
<dbReference type="InterPro" id="IPR018223">
    <property type="entry name" value="Arginosuc_synth_CS"/>
</dbReference>
<evidence type="ECO:0000256" key="11">
    <source>
        <dbReference type="ARBA" id="ARBA00022741"/>
    </source>
</evidence>
<feature type="binding site" evidence="15">
    <location>
        <position position="135"/>
    </location>
    <ligand>
        <name>L-aspartate</name>
        <dbReference type="ChEBI" id="CHEBI:29991"/>
    </ligand>
</feature>
<dbReference type="GO" id="GO:0042803">
    <property type="term" value="F:protein homodimerization activity"/>
    <property type="evidence" value="ECO:0007669"/>
    <property type="project" value="InterPro"/>
</dbReference>
<evidence type="ECO:0000256" key="15">
    <source>
        <dbReference type="HAMAP-Rule" id="MF_00581"/>
    </source>
</evidence>
<evidence type="ECO:0000256" key="4">
    <source>
        <dbReference type="ARBA" id="ARBA00011881"/>
    </source>
</evidence>
<feature type="domain" description="Arginosuccinate synthase C-terminal" evidence="17">
    <location>
        <begin position="191"/>
        <end position="391"/>
    </location>
</feature>
<dbReference type="InterPro" id="IPR023434">
    <property type="entry name" value="Arginosuc_synth_type_1_subfam"/>
</dbReference>
<name>A0A1G7UMC6_9MICO</name>
<feature type="binding site" evidence="15">
    <location>
        <position position="194"/>
    </location>
    <ligand>
        <name>ATP</name>
        <dbReference type="ChEBI" id="CHEBI:30616"/>
    </ligand>
</feature>
<evidence type="ECO:0000256" key="2">
    <source>
        <dbReference type="ARBA" id="ARBA00004967"/>
    </source>
</evidence>
<evidence type="ECO:0000259" key="17">
    <source>
        <dbReference type="Pfam" id="PF20979"/>
    </source>
</evidence>
<evidence type="ECO:0000256" key="3">
    <source>
        <dbReference type="ARBA" id="ARBA00009088"/>
    </source>
</evidence>
<dbReference type="RefSeq" id="WP_091493119.1">
    <property type="nucleotide sequence ID" value="NZ_LT629692.1"/>
</dbReference>
<feature type="binding site" evidence="15">
    <location>
        <position position="129"/>
    </location>
    <ligand>
        <name>ATP</name>
        <dbReference type="ChEBI" id="CHEBI:30616"/>
    </ligand>
</feature>
<evidence type="ECO:0000256" key="13">
    <source>
        <dbReference type="ARBA" id="ARBA00029916"/>
    </source>
</evidence>
<dbReference type="GO" id="GO:0006526">
    <property type="term" value="P:L-arginine biosynthetic process"/>
    <property type="evidence" value="ECO:0007669"/>
    <property type="project" value="UniProtKB-UniRule"/>
</dbReference>
<dbReference type="Gene3D" id="1.10.287.400">
    <property type="match status" value="1"/>
</dbReference>
<feature type="binding site" evidence="15">
    <location>
        <begin position="17"/>
        <end position="25"/>
    </location>
    <ligand>
        <name>ATP</name>
        <dbReference type="ChEBI" id="CHEBI:30616"/>
    </ligand>
</feature>
<feature type="binding site" evidence="15">
    <location>
        <position position="131"/>
    </location>
    <ligand>
        <name>ATP</name>
        <dbReference type="ChEBI" id="CHEBI:30616"/>
    </ligand>
</feature>
<keyword evidence="7 15" id="KW-0963">Cytoplasm</keyword>
<dbReference type="Pfam" id="PF20979">
    <property type="entry name" value="Arginosuc_syn_C"/>
    <property type="match status" value="1"/>
</dbReference>
<dbReference type="NCBIfam" id="NF003779">
    <property type="entry name" value="PRK05370.1"/>
    <property type="match status" value="1"/>
</dbReference>
<dbReference type="InterPro" id="IPR024073">
    <property type="entry name" value="AS_multimer_C_tail"/>
</dbReference>
<dbReference type="Gene3D" id="3.40.50.620">
    <property type="entry name" value="HUPs"/>
    <property type="match status" value="1"/>
</dbReference>
<evidence type="ECO:0000256" key="7">
    <source>
        <dbReference type="ARBA" id="ARBA00022490"/>
    </source>
</evidence>
<feature type="binding site" evidence="15">
    <location>
        <position position="201"/>
    </location>
    <ligand>
        <name>L-citrulline</name>
        <dbReference type="ChEBI" id="CHEBI:57743"/>
    </ligand>
</feature>
<comment type="caution">
    <text evidence="15">Lacks conserved residue(s) required for the propagation of feature annotation.</text>
</comment>
<feature type="binding site" evidence="15">
    <location>
        <position position="192"/>
    </location>
    <ligand>
        <name>L-citrulline</name>
        <dbReference type="ChEBI" id="CHEBI:57743"/>
    </ligand>
</feature>
<dbReference type="InterPro" id="IPR023437">
    <property type="entry name" value="Arg_succ_synth_type2_subfam"/>
</dbReference>
<dbReference type="GO" id="GO:0000050">
    <property type="term" value="P:urea cycle"/>
    <property type="evidence" value="ECO:0007669"/>
    <property type="project" value="TreeGrafter"/>
</dbReference>
<keyword evidence="10 15" id="KW-0028">Amino-acid biosynthesis</keyword>
<evidence type="ECO:0000256" key="10">
    <source>
        <dbReference type="ARBA" id="ARBA00022605"/>
    </source>
</evidence>
<dbReference type="STRING" id="370764.SAMN04489810_0428"/>
<gene>
    <name evidence="15" type="primary">argG</name>
    <name evidence="18" type="ORF">SAMN04489810_0428</name>
</gene>
<dbReference type="NCBIfam" id="TIGR00032">
    <property type="entry name" value="argG"/>
    <property type="match status" value="1"/>
</dbReference>
<comment type="similarity">
    <text evidence="3 15">Belongs to the argininosuccinate synthase family. Type 2 subfamily.</text>
</comment>
<dbReference type="InterPro" id="IPR001518">
    <property type="entry name" value="Arginosuc_synth"/>
</dbReference>
<dbReference type="PROSITE" id="PS00565">
    <property type="entry name" value="ARGININOSUCCIN_SYN_2"/>
    <property type="match status" value="1"/>
</dbReference>
<feature type="binding site" evidence="15">
    <location>
        <position position="203"/>
    </location>
    <ligand>
        <name>L-citrulline</name>
        <dbReference type="ChEBI" id="CHEBI:57743"/>
    </ligand>
</feature>
<comment type="catalytic activity">
    <reaction evidence="14 15">
        <text>L-citrulline + L-aspartate + ATP = 2-(N(omega)-L-arginino)succinate + AMP + diphosphate + H(+)</text>
        <dbReference type="Rhea" id="RHEA:10932"/>
        <dbReference type="ChEBI" id="CHEBI:15378"/>
        <dbReference type="ChEBI" id="CHEBI:29991"/>
        <dbReference type="ChEBI" id="CHEBI:30616"/>
        <dbReference type="ChEBI" id="CHEBI:33019"/>
        <dbReference type="ChEBI" id="CHEBI:57472"/>
        <dbReference type="ChEBI" id="CHEBI:57743"/>
        <dbReference type="ChEBI" id="CHEBI:456215"/>
        <dbReference type="EC" id="6.3.4.5"/>
    </reaction>
</comment>
<evidence type="ECO:0000313" key="18">
    <source>
        <dbReference type="EMBL" id="SDG48653.1"/>
    </source>
</evidence>
<keyword evidence="12 15" id="KW-0067">ATP-binding</keyword>
<dbReference type="InterPro" id="IPR048267">
    <property type="entry name" value="Arginosuc_syn_N"/>
</dbReference>
<dbReference type="GO" id="GO:0004055">
    <property type="term" value="F:argininosuccinate synthase activity"/>
    <property type="evidence" value="ECO:0007669"/>
    <property type="project" value="UniProtKB-UniRule"/>
</dbReference>
<feature type="binding site" evidence="15">
    <location>
        <position position="131"/>
    </location>
    <ligand>
        <name>L-aspartate</name>
        <dbReference type="ChEBI" id="CHEBI:29991"/>
    </ligand>
</feature>
<dbReference type="EMBL" id="LT629692">
    <property type="protein sequence ID" value="SDG48653.1"/>
    <property type="molecule type" value="Genomic_DNA"/>
</dbReference>
<dbReference type="HAMAP" id="MF_00581">
    <property type="entry name" value="Arg_succ_synth_type2"/>
    <property type="match status" value="1"/>
</dbReference>
<dbReference type="CDD" id="cd01999">
    <property type="entry name" value="ASS"/>
    <property type="match status" value="1"/>
</dbReference>
<accession>A0A1G7UMC6</accession>
<dbReference type="Proteomes" id="UP000199009">
    <property type="component" value="Chromosome I"/>
</dbReference>
<feature type="binding site" evidence="15">
    <location>
        <position position="99"/>
    </location>
    <ligand>
        <name>L-citrulline</name>
        <dbReference type="ChEBI" id="CHEBI:57743"/>
    </ligand>
</feature>
<dbReference type="SUPFAM" id="SSF52402">
    <property type="entry name" value="Adenine nucleotide alpha hydrolases-like"/>
    <property type="match status" value="1"/>
</dbReference>
<dbReference type="PROSITE" id="PS00564">
    <property type="entry name" value="ARGININOSUCCIN_SYN_1"/>
    <property type="match status" value="1"/>
</dbReference>
<dbReference type="Pfam" id="PF00764">
    <property type="entry name" value="Arginosuc_synth"/>
    <property type="match status" value="1"/>
</dbReference>
<dbReference type="GO" id="GO:0000053">
    <property type="term" value="P:argininosuccinate metabolic process"/>
    <property type="evidence" value="ECO:0007669"/>
    <property type="project" value="TreeGrafter"/>
</dbReference>
<dbReference type="SUPFAM" id="SSF69864">
    <property type="entry name" value="Argininosuccinate synthetase, C-terminal domain"/>
    <property type="match status" value="1"/>
</dbReference>
<feature type="binding site" evidence="15">
    <location>
        <position position="139"/>
    </location>
    <ligand>
        <name>L-citrulline</name>
        <dbReference type="ChEBI" id="CHEBI:57743"/>
    </ligand>
</feature>
<evidence type="ECO:0000256" key="14">
    <source>
        <dbReference type="ARBA" id="ARBA00049077"/>
    </source>
</evidence>
<feature type="binding site" evidence="15">
    <location>
        <position position="280"/>
    </location>
    <ligand>
        <name>L-citrulline</name>
        <dbReference type="ChEBI" id="CHEBI:57743"/>
    </ligand>
</feature>
<reference evidence="18 19" key="1">
    <citation type="submission" date="2016-10" db="EMBL/GenBank/DDBJ databases">
        <authorList>
            <person name="de Groot N.N."/>
        </authorList>
    </citation>
    <scope>NUCLEOTIDE SEQUENCE [LARGE SCALE GENOMIC DNA]</scope>
    <source>
        <strain evidence="18 19">DSM 23142</strain>
    </source>
</reference>
<feature type="binding site" evidence="15">
    <location>
        <position position="136"/>
    </location>
    <ligand>
        <name>L-aspartate</name>
        <dbReference type="ChEBI" id="CHEBI:29991"/>
    </ligand>
</feature>
<dbReference type="UniPathway" id="UPA00068">
    <property type="reaction ID" value="UER00113"/>
</dbReference>
<keyword evidence="9 15" id="KW-0436">Ligase</keyword>
<dbReference type="InterPro" id="IPR048268">
    <property type="entry name" value="Arginosuc_syn_C"/>
</dbReference>
<comment type="pathway">
    <text evidence="2 15">Amino-acid biosynthesis; L-arginine biosynthesis; L-arginine from L-ornithine and carbamoyl phosphate: step 2/3.</text>
</comment>